<evidence type="ECO:0000313" key="1">
    <source>
        <dbReference type="EMBL" id="KKL45750.1"/>
    </source>
</evidence>
<dbReference type="AlphaFoldDB" id="A0A0F9ELK2"/>
<dbReference type="Gene3D" id="2.60.120.200">
    <property type="match status" value="1"/>
</dbReference>
<comment type="caution">
    <text evidence="1">The sequence shown here is derived from an EMBL/GenBank/DDBJ whole genome shotgun (WGS) entry which is preliminary data.</text>
</comment>
<dbReference type="EMBL" id="LAZR01034277">
    <property type="protein sequence ID" value="KKL45750.1"/>
    <property type="molecule type" value="Genomic_DNA"/>
</dbReference>
<gene>
    <name evidence="1" type="ORF">LCGC14_2352500</name>
</gene>
<sequence>MPYARNYYGELGDIYGSGGTAYCIVPLGDPRFENAARTTVTTTGAGGLDGLVFTYNEARTAFDLLMPTQGRGEIPRQPLNGSDEEADTPDAAIWTRDDSGATPWSWTALVNMVDVGTILSKWETTGGNREWRIEIASDKLTWALYDDVNDIEVFGQSDTVLLNGRTYSVGGTYDGGGGATAINGMNFYENGVLASKGTSNNGAYVSMTDLAGVVELGKRDGTMVFFNGTMYGGPCGPCITHRVLSAQDMRAIAIIQQEALTDLPLIQKIRGMR</sequence>
<reference evidence="1" key="1">
    <citation type="journal article" date="2015" name="Nature">
        <title>Complex archaea that bridge the gap between prokaryotes and eukaryotes.</title>
        <authorList>
            <person name="Spang A."/>
            <person name="Saw J.H."/>
            <person name="Jorgensen S.L."/>
            <person name="Zaremba-Niedzwiedzka K."/>
            <person name="Martijn J."/>
            <person name="Lind A.E."/>
            <person name="van Eijk R."/>
            <person name="Schleper C."/>
            <person name="Guy L."/>
            <person name="Ettema T.J."/>
        </authorList>
    </citation>
    <scope>NUCLEOTIDE SEQUENCE</scope>
</reference>
<dbReference type="SUPFAM" id="SSF49899">
    <property type="entry name" value="Concanavalin A-like lectins/glucanases"/>
    <property type="match status" value="1"/>
</dbReference>
<accession>A0A0F9ELK2</accession>
<dbReference type="InterPro" id="IPR013320">
    <property type="entry name" value="ConA-like_dom_sf"/>
</dbReference>
<name>A0A0F9ELK2_9ZZZZ</name>
<organism evidence="1">
    <name type="scientific">marine sediment metagenome</name>
    <dbReference type="NCBI Taxonomy" id="412755"/>
    <lineage>
        <taxon>unclassified sequences</taxon>
        <taxon>metagenomes</taxon>
        <taxon>ecological metagenomes</taxon>
    </lineage>
</organism>
<protein>
    <submittedName>
        <fullName evidence="1">Uncharacterized protein</fullName>
    </submittedName>
</protein>
<proteinExistence type="predicted"/>